<accession>A0AAW7ZH82</accession>
<keyword evidence="4" id="KW-1185">Reference proteome</keyword>
<keyword evidence="1" id="KW-0472">Membrane</keyword>
<keyword evidence="1" id="KW-1133">Transmembrane helix</keyword>
<feature type="chain" id="PRO_5043868881" evidence="2">
    <location>
        <begin position="23"/>
        <end position="267"/>
    </location>
</feature>
<dbReference type="AlphaFoldDB" id="A0AAW7ZH82"/>
<organism evidence="3 4">
    <name type="scientific">Desulforamulus aquiferis</name>
    <dbReference type="NCBI Taxonomy" id="1397668"/>
    <lineage>
        <taxon>Bacteria</taxon>
        <taxon>Bacillati</taxon>
        <taxon>Bacillota</taxon>
        <taxon>Clostridia</taxon>
        <taxon>Eubacteriales</taxon>
        <taxon>Peptococcaceae</taxon>
        <taxon>Desulforamulus</taxon>
    </lineage>
</organism>
<dbReference type="InterPro" id="IPR019088">
    <property type="entry name" value="CHP02186-rel_TM"/>
</dbReference>
<evidence type="ECO:0000313" key="3">
    <source>
        <dbReference type="EMBL" id="MDO7788748.1"/>
    </source>
</evidence>
<feature type="transmembrane region" description="Helical" evidence="1">
    <location>
        <begin position="224"/>
        <end position="249"/>
    </location>
</feature>
<feature type="signal peptide" evidence="2">
    <location>
        <begin position="1"/>
        <end position="22"/>
    </location>
</feature>
<dbReference type="Proteomes" id="UP001172911">
    <property type="component" value="Unassembled WGS sequence"/>
</dbReference>
<keyword evidence="1" id="KW-0812">Transmembrane</keyword>
<sequence>MKTVMLLCFCLAVFLYPVSAMANDITCQLSTTQLDVGLNIAKERIKISGESSVGAPVFIIIQGPNRPALVSMYKNKGLLKLSEAEVMNLPGFFHILSSVPIEQIEPSHLAAMNVYPDYQKLRSMAWVRMRQDIGNISHEAQKDYIGLAIKTKEEKNLFALHQEVVNRSGENYWVEVPLVAGMPIGELSVKTFSIVDERVVASEPQIITLKPSSYLFFGSKELSISAFVVIVAFMVPIMLLSIAAIVDMVEQRRERERRTKLLKQIWQ</sequence>
<name>A0AAW7ZH82_9FIRM</name>
<evidence type="ECO:0000313" key="4">
    <source>
        <dbReference type="Proteomes" id="UP001172911"/>
    </source>
</evidence>
<proteinExistence type="predicted"/>
<comment type="caution">
    <text evidence="3">The sequence shown here is derived from an EMBL/GenBank/DDBJ whole genome shotgun (WGS) entry which is preliminary data.</text>
</comment>
<dbReference type="Pfam" id="PF09608">
    <property type="entry name" value="Alph_Pro_TM"/>
    <property type="match status" value="1"/>
</dbReference>
<reference evidence="3" key="2">
    <citation type="submission" date="2023-03" db="EMBL/GenBank/DDBJ databases">
        <authorList>
            <person name="Zhang Z."/>
        </authorList>
    </citation>
    <scope>NUCLEOTIDE SEQUENCE</scope>
    <source>
        <strain evidence="3">DSA</strain>
    </source>
</reference>
<reference evidence="3" key="1">
    <citation type="journal article" date="2023" name="J. Hazard. Mater.">
        <title>Anaerobic biodegradation of pyrene and benzo[a]pyrene by a new sulfate-reducing Desulforamulus aquiferis strain DSA.</title>
        <authorList>
            <person name="Zhang Z."/>
            <person name="Sun J."/>
            <person name="Gong X."/>
            <person name="Wang C."/>
            <person name="Wang H."/>
        </authorList>
    </citation>
    <scope>NUCLEOTIDE SEQUENCE</scope>
    <source>
        <strain evidence="3">DSA</strain>
    </source>
</reference>
<protein>
    <submittedName>
        <fullName evidence="3">TIGR02186 family protein</fullName>
    </submittedName>
</protein>
<keyword evidence="2" id="KW-0732">Signal</keyword>
<gene>
    <name evidence="3" type="ORF">P6N53_16080</name>
</gene>
<evidence type="ECO:0000256" key="1">
    <source>
        <dbReference type="SAM" id="Phobius"/>
    </source>
</evidence>
<evidence type="ECO:0000256" key="2">
    <source>
        <dbReference type="SAM" id="SignalP"/>
    </source>
</evidence>
<dbReference type="RefSeq" id="WP_304544957.1">
    <property type="nucleotide sequence ID" value="NZ_JARPTC010000024.1"/>
</dbReference>
<dbReference type="EMBL" id="JARPTC010000024">
    <property type="protein sequence ID" value="MDO7788748.1"/>
    <property type="molecule type" value="Genomic_DNA"/>
</dbReference>